<reference evidence="2" key="1">
    <citation type="submission" date="2022-11" db="UniProtKB">
        <authorList>
            <consortium name="WormBaseParasite"/>
        </authorList>
    </citation>
    <scope>IDENTIFICATION</scope>
</reference>
<dbReference type="Proteomes" id="UP000887576">
    <property type="component" value="Unplaced"/>
</dbReference>
<protein>
    <submittedName>
        <fullName evidence="2">SLC26A/SulP transporter domain-containing protein</fullName>
    </submittedName>
</protein>
<dbReference type="WBParaSite" id="JU765_v2.g12858.t1">
    <property type="protein sequence ID" value="JU765_v2.g12858.t1"/>
    <property type="gene ID" value="JU765_v2.g12858"/>
</dbReference>
<evidence type="ECO:0000313" key="2">
    <source>
        <dbReference type="WBParaSite" id="JU765_v2.g12858.t1"/>
    </source>
</evidence>
<proteinExistence type="predicted"/>
<name>A0AC34Q4C5_9BILA</name>
<evidence type="ECO:0000313" key="1">
    <source>
        <dbReference type="Proteomes" id="UP000887576"/>
    </source>
</evidence>
<sequence>MCKVFNRKLGSKTDNNQELYAMGIMASLSSFFNTYPISSSLGRSMLNVECGAKTQLSSLFTAALLLIVILFLGPLLSTLPMCILAVIIIYSMKGVFQKMPHELAQLWTVAKIDFMIWIVTFVATVILNVMSGLAVAVVFALLTTIFRIQWPRWRMLSQLTGTEEYRDIGRYGRTTEVEGIKIFRFDAPL</sequence>
<organism evidence="1 2">
    <name type="scientific">Panagrolaimus sp. JU765</name>
    <dbReference type="NCBI Taxonomy" id="591449"/>
    <lineage>
        <taxon>Eukaryota</taxon>
        <taxon>Metazoa</taxon>
        <taxon>Ecdysozoa</taxon>
        <taxon>Nematoda</taxon>
        <taxon>Chromadorea</taxon>
        <taxon>Rhabditida</taxon>
        <taxon>Tylenchina</taxon>
        <taxon>Panagrolaimomorpha</taxon>
        <taxon>Panagrolaimoidea</taxon>
        <taxon>Panagrolaimidae</taxon>
        <taxon>Panagrolaimus</taxon>
    </lineage>
</organism>
<accession>A0AC34Q4C5</accession>